<sequence length="128" mass="13927">MRLLMDVLRISWRYNPAVHALLIDGDTRRREARIGECPYGNGEVRIQPAQLVVDRSTAMGAKVEPDLRAFIPDPHILGRGACKHYLLATESGLLAKDAARPALAGQAVADGDAHRFADDLGRELTATA</sequence>
<keyword evidence="2" id="KW-1185">Reference proteome</keyword>
<accession>A0ABQ5YK71</accession>
<gene>
    <name evidence="1" type="ORF">GCM10007907_31490</name>
</gene>
<reference evidence="2" key="1">
    <citation type="journal article" date="2019" name="Int. J. Syst. Evol. Microbiol.">
        <title>The Global Catalogue of Microorganisms (GCM) 10K type strain sequencing project: providing services to taxonomists for standard genome sequencing and annotation.</title>
        <authorList>
            <consortium name="The Broad Institute Genomics Platform"/>
            <consortium name="The Broad Institute Genome Sequencing Center for Infectious Disease"/>
            <person name="Wu L."/>
            <person name="Ma J."/>
        </authorList>
    </citation>
    <scope>NUCLEOTIDE SEQUENCE [LARGE SCALE GENOMIC DNA]</scope>
    <source>
        <strain evidence="2">NBRC 110044</strain>
    </source>
</reference>
<name>A0ABQ5YK71_9NEIS</name>
<proteinExistence type="predicted"/>
<protein>
    <submittedName>
        <fullName evidence="1">Uncharacterized protein</fullName>
    </submittedName>
</protein>
<dbReference type="Proteomes" id="UP001156706">
    <property type="component" value="Unassembled WGS sequence"/>
</dbReference>
<dbReference type="EMBL" id="BSOG01000004">
    <property type="protein sequence ID" value="GLR14359.1"/>
    <property type="molecule type" value="Genomic_DNA"/>
</dbReference>
<evidence type="ECO:0000313" key="1">
    <source>
        <dbReference type="EMBL" id="GLR14359.1"/>
    </source>
</evidence>
<evidence type="ECO:0000313" key="2">
    <source>
        <dbReference type="Proteomes" id="UP001156706"/>
    </source>
</evidence>
<comment type="caution">
    <text evidence="1">The sequence shown here is derived from an EMBL/GenBank/DDBJ whole genome shotgun (WGS) entry which is preliminary data.</text>
</comment>
<organism evidence="1 2">
    <name type="scientific">Chitinimonas prasina</name>
    <dbReference type="NCBI Taxonomy" id="1434937"/>
    <lineage>
        <taxon>Bacteria</taxon>
        <taxon>Pseudomonadati</taxon>
        <taxon>Pseudomonadota</taxon>
        <taxon>Betaproteobacteria</taxon>
        <taxon>Neisseriales</taxon>
        <taxon>Chitinibacteraceae</taxon>
        <taxon>Chitinimonas</taxon>
    </lineage>
</organism>